<feature type="region of interest" description="Disordered" evidence="1">
    <location>
        <begin position="53"/>
        <end position="74"/>
    </location>
</feature>
<dbReference type="AlphaFoldDB" id="A0A8E2RXY3"/>
<evidence type="ECO:0000313" key="3">
    <source>
        <dbReference type="Proteomes" id="UP000237686"/>
    </source>
</evidence>
<comment type="caution">
    <text evidence="2">The sequence shown here is derived from an EMBL/GenBank/DDBJ whole genome shotgun (WGS) entry which is preliminary data.</text>
</comment>
<accession>A0A8E2RXY3</accession>
<proteinExistence type="predicted"/>
<dbReference type="Proteomes" id="UP000237686">
    <property type="component" value="Unassembled WGS sequence"/>
</dbReference>
<evidence type="ECO:0000313" key="2">
    <source>
        <dbReference type="EMBL" id="PRF25545.1"/>
    </source>
</evidence>
<evidence type="ECO:0000256" key="1">
    <source>
        <dbReference type="SAM" id="MobiDB-lite"/>
    </source>
</evidence>
<dbReference type="EMBL" id="PVFZ01000026">
    <property type="protein sequence ID" value="PRF25545.1"/>
    <property type="molecule type" value="Genomic_DNA"/>
</dbReference>
<gene>
    <name evidence="2" type="ORF">C6P98_08130</name>
</gene>
<name>A0A8E2RXY3_9BURK</name>
<feature type="compositionally biased region" description="Polar residues" evidence="1">
    <location>
        <begin position="53"/>
        <end position="65"/>
    </location>
</feature>
<protein>
    <submittedName>
        <fullName evidence="2">Uncharacterized protein</fullName>
    </submittedName>
</protein>
<organism evidence="2 3">
    <name type="scientific">Burkholderia multivorans</name>
    <dbReference type="NCBI Taxonomy" id="87883"/>
    <lineage>
        <taxon>Bacteria</taxon>
        <taxon>Pseudomonadati</taxon>
        <taxon>Pseudomonadota</taxon>
        <taxon>Betaproteobacteria</taxon>
        <taxon>Burkholderiales</taxon>
        <taxon>Burkholderiaceae</taxon>
        <taxon>Burkholderia</taxon>
        <taxon>Burkholderia cepacia complex</taxon>
    </lineage>
</organism>
<sequence length="89" mass="9407">MPIENIVAAAELSAVTDPVGNCMGILLRASRAPRHYPGAQQGSATALRLSSSAFRDDSSYQTSGTARRKCGPDASRGAWFFRAGACMKD</sequence>
<reference evidence="2 3" key="1">
    <citation type="submission" date="2018-03" db="EMBL/GenBank/DDBJ databases">
        <authorList>
            <person name="Nguyen K."/>
            <person name="Fouts D."/>
            <person name="Sutton G."/>
        </authorList>
    </citation>
    <scope>NUCLEOTIDE SEQUENCE [LARGE SCALE GENOMIC DNA]</scope>
    <source>
        <strain evidence="2 3">AU17135</strain>
    </source>
</reference>